<dbReference type="EMBL" id="JACIUY010000050">
    <property type="protein sequence ID" value="MBB1086074.1"/>
    <property type="molecule type" value="Genomic_DNA"/>
</dbReference>
<dbReference type="AlphaFoldDB" id="A0A7W3TZF6"/>
<dbReference type="Proteomes" id="UP000544052">
    <property type="component" value="Unassembled WGS sequence"/>
</dbReference>
<dbReference type="Proteomes" id="UP000518255">
    <property type="component" value="Unassembled WGS sequence"/>
</dbReference>
<dbReference type="EMBL" id="JACIUZ010000039">
    <property type="protein sequence ID" value="MBB1063286.1"/>
    <property type="molecule type" value="Genomic_DNA"/>
</dbReference>
<evidence type="ECO:0000313" key="1">
    <source>
        <dbReference type="EMBL" id="MBB1063286.1"/>
    </source>
</evidence>
<reference evidence="3 4" key="1">
    <citation type="submission" date="2020-07" db="EMBL/GenBank/DDBJ databases">
        <title>Description of Limosilactobacillus balticus sp. nov., Limosilactobacillus agrestis sp. nov., Limosilactobacillus albertensis sp. nov., Limosilactobacillus rudii sp. nov., Limosilactobacillus fastidiosus sp. nov., five novel Limosilactobacillus species isolated from the vertebrate gastrointestinal tract, and proposal of 6 subspecies of Limosilactobacillus reuteri adapted to the gastrointestinal tract of specific vertebrate hosts.</title>
        <authorList>
            <person name="Li F."/>
            <person name="Cheng C."/>
            <person name="Zheng J."/>
            <person name="Quevedo R.M."/>
            <person name="Li J."/>
            <person name="Roos S."/>
            <person name="Gaenzle M.G."/>
            <person name="Walter J."/>
        </authorList>
    </citation>
    <scope>NUCLEOTIDE SEQUENCE [LARGE SCALE GENOMIC DNA]</scope>
    <source>
        <strain evidence="2 3">WF-MA3-C</strain>
        <strain evidence="1 4">WF-MO7-1</strain>
    </source>
</reference>
<evidence type="ECO:0000313" key="4">
    <source>
        <dbReference type="Proteomes" id="UP000544052"/>
    </source>
</evidence>
<sequence length="141" mass="16565">MTERSTGYYGLQLIYLDRHRKRLYTSYYVINQTDKRPDNYHLPVAYIGQTTTNKRLIRTINVGKMRKLYQQSNQRGQIIMNLHNTIITTPRQIDIKLTRKDNHVSGWELFDPPEDKSYSVKVSGQPKVCYIDINIIITNTG</sequence>
<protein>
    <submittedName>
        <fullName evidence="2">Uncharacterized protein</fullName>
    </submittedName>
</protein>
<proteinExistence type="predicted"/>
<organism evidence="2 3">
    <name type="scientific">Limosilactobacillus fastidiosus</name>
    <dbReference type="NCBI Taxonomy" id="2759855"/>
    <lineage>
        <taxon>Bacteria</taxon>
        <taxon>Bacillati</taxon>
        <taxon>Bacillota</taxon>
        <taxon>Bacilli</taxon>
        <taxon>Lactobacillales</taxon>
        <taxon>Lactobacillaceae</taxon>
        <taxon>Limosilactobacillus</taxon>
    </lineage>
</organism>
<name>A0A7W3TZF6_9LACO</name>
<gene>
    <name evidence="2" type="ORF">H5R63_04610</name>
    <name evidence="1" type="ORF">H5R64_05855</name>
</gene>
<comment type="caution">
    <text evidence="2">The sequence shown here is derived from an EMBL/GenBank/DDBJ whole genome shotgun (WGS) entry which is preliminary data.</text>
</comment>
<keyword evidence="4" id="KW-1185">Reference proteome</keyword>
<evidence type="ECO:0000313" key="2">
    <source>
        <dbReference type="EMBL" id="MBB1086074.1"/>
    </source>
</evidence>
<evidence type="ECO:0000313" key="3">
    <source>
        <dbReference type="Proteomes" id="UP000518255"/>
    </source>
</evidence>
<accession>A0A7W3TZF6</accession>
<dbReference type="RefSeq" id="WP_182580959.1">
    <property type="nucleotide sequence ID" value="NZ_JACIUY010000050.1"/>
</dbReference>